<feature type="region of interest" description="Disordered" evidence="1">
    <location>
        <begin position="287"/>
        <end position="320"/>
    </location>
</feature>
<feature type="compositionally biased region" description="Low complexity" evidence="1">
    <location>
        <begin position="302"/>
        <end position="318"/>
    </location>
</feature>
<name>A0A7R8VGH3_TIMDO</name>
<accession>A0A7R8VGH3</accession>
<organism evidence="2">
    <name type="scientific">Timema douglasi</name>
    <name type="common">Walking stick</name>
    <dbReference type="NCBI Taxonomy" id="61478"/>
    <lineage>
        <taxon>Eukaryota</taxon>
        <taxon>Metazoa</taxon>
        <taxon>Ecdysozoa</taxon>
        <taxon>Arthropoda</taxon>
        <taxon>Hexapoda</taxon>
        <taxon>Insecta</taxon>
        <taxon>Pterygota</taxon>
        <taxon>Neoptera</taxon>
        <taxon>Polyneoptera</taxon>
        <taxon>Phasmatodea</taxon>
        <taxon>Timematodea</taxon>
        <taxon>Timematoidea</taxon>
        <taxon>Timematidae</taxon>
        <taxon>Timema</taxon>
    </lineage>
</organism>
<dbReference type="AlphaFoldDB" id="A0A7R8VGH3"/>
<gene>
    <name evidence="2" type="ORF">TDIB3V08_LOCUS4324</name>
</gene>
<reference evidence="2" key="1">
    <citation type="submission" date="2020-11" db="EMBL/GenBank/DDBJ databases">
        <authorList>
            <person name="Tran Van P."/>
        </authorList>
    </citation>
    <scope>NUCLEOTIDE SEQUENCE</scope>
</reference>
<protein>
    <submittedName>
        <fullName evidence="2">Uncharacterized protein</fullName>
    </submittedName>
</protein>
<proteinExistence type="predicted"/>
<sequence length="357" mass="39991">MARGHTVHSAPQKRGAMLSRRLVRAGVVRLRVAAVRNDTLKIKLKLIQFLRNTTGYGPRLVPTNESRFESRGVESILILKSRPFTIVSRDIESPSLINEFVQDGCSPSDSTRLGTRWCVTSLRDRDPWNTNLFLWGRSLITGYGPYGYGVFRWGLKLKYTRIADFTFSWISLLVTLLQSELITGWSMKPKLVISTEHMTIQPPFILTGWGLLDKDRSCEVALDRASEKILTNIFIYREGIIGSHRAVNQPATATTSGRTWQTKRSWAGCHDLAKYNEQVALRFPAGAEDTEKQSTVKKSSHLTESSKTTTTTTTTTSSQHTFRPVNLVNIPLPTTGGHVTAYSIELFRSRPVAGMSS</sequence>
<evidence type="ECO:0000313" key="2">
    <source>
        <dbReference type="EMBL" id="CAD7198035.1"/>
    </source>
</evidence>
<evidence type="ECO:0000256" key="1">
    <source>
        <dbReference type="SAM" id="MobiDB-lite"/>
    </source>
</evidence>
<dbReference type="EMBL" id="OA565969">
    <property type="protein sequence ID" value="CAD7198035.1"/>
    <property type="molecule type" value="Genomic_DNA"/>
</dbReference>